<dbReference type="EMBL" id="JACSQY010000006">
    <property type="protein sequence ID" value="MBD7908525.1"/>
    <property type="molecule type" value="Genomic_DNA"/>
</dbReference>
<evidence type="ECO:0000259" key="2">
    <source>
        <dbReference type="Pfam" id="PF14020"/>
    </source>
</evidence>
<gene>
    <name evidence="3" type="ORF">H9659_09300</name>
</gene>
<organism evidence="3 4">
    <name type="scientific">Sporosarcina gallistercoris</name>
    <dbReference type="NCBI Taxonomy" id="2762245"/>
    <lineage>
        <taxon>Bacteria</taxon>
        <taxon>Bacillati</taxon>
        <taxon>Bacillota</taxon>
        <taxon>Bacilli</taxon>
        <taxon>Bacillales</taxon>
        <taxon>Caryophanaceae</taxon>
        <taxon>Sporosarcina</taxon>
    </lineage>
</organism>
<evidence type="ECO:0000313" key="3">
    <source>
        <dbReference type="EMBL" id="MBD7908525.1"/>
    </source>
</evidence>
<feature type="domain" description="DUF4236" evidence="2">
    <location>
        <begin position="3"/>
        <end position="56"/>
    </location>
</feature>
<dbReference type="InterPro" id="IPR025330">
    <property type="entry name" value="DUF4236"/>
</dbReference>
<dbReference type="RefSeq" id="WP_191689756.1">
    <property type="nucleotide sequence ID" value="NZ_JACSQY010000006.1"/>
</dbReference>
<proteinExistence type="predicted"/>
<evidence type="ECO:0000256" key="1">
    <source>
        <dbReference type="SAM" id="MobiDB-lite"/>
    </source>
</evidence>
<reference evidence="3 4" key="1">
    <citation type="submission" date="2020-08" db="EMBL/GenBank/DDBJ databases">
        <title>A Genomic Blueprint of the Chicken Gut Microbiome.</title>
        <authorList>
            <person name="Gilroy R."/>
            <person name="Ravi A."/>
            <person name="Getino M."/>
            <person name="Pursley I."/>
            <person name="Horton D.L."/>
            <person name="Alikhan N.-F."/>
            <person name="Baker D."/>
            <person name="Gharbi K."/>
            <person name="Hall N."/>
            <person name="Watson M."/>
            <person name="Adriaenssens E.M."/>
            <person name="Foster-Nyarko E."/>
            <person name="Jarju S."/>
            <person name="Secka A."/>
            <person name="Antonio M."/>
            <person name="Oren A."/>
            <person name="Chaudhuri R."/>
            <person name="La Ragione R.M."/>
            <person name="Hildebrand F."/>
            <person name="Pallen M.J."/>
        </authorList>
    </citation>
    <scope>NUCLEOTIDE SEQUENCE [LARGE SCALE GENOMIC DNA]</scope>
    <source>
        <strain evidence="3 4">Sa3CUA8</strain>
    </source>
</reference>
<dbReference type="Proteomes" id="UP000659496">
    <property type="component" value="Unassembled WGS sequence"/>
</dbReference>
<feature type="region of interest" description="Disordered" evidence="1">
    <location>
        <begin position="58"/>
        <end position="83"/>
    </location>
</feature>
<protein>
    <submittedName>
        <fullName evidence="3">DUF4236 domain-containing protein</fullName>
    </submittedName>
</protein>
<keyword evidence="4" id="KW-1185">Reference proteome</keyword>
<dbReference type="Pfam" id="PF14020">
    <property type="entry name" value="DUF4236"/>
    <property type="match status" value="1"/>
</dbReference>
<comment type="caution">
    <text evidence="3">The sequence shown here is derived from an EMBL/GenBank/DDBJ whole genome shotgun (WGS) entry which is preliminary data.</text>
</comment>
<name>A0ABR8PK11_9BACL</name>
<evidence type="ECO:0000313" key="4">
    <source>
        <dbReference type="Proteomes" id="UP000659496"/>
    </source>
</evidence>
<sequence length="352" mass="39542">MGFRFQKRIKIAPGVRVNISKSGFSTSIGPRGASVTVGKRGVRANVGIPGTGISYSEQLTSNRSKRPLRSSSQTASSAKPAYSAEAKEVEAYTSYVDMLLSTHLETVQPVNWKAILQEDLEQLAANGPRAEEARRKLKAFQPNWFDRLFRREETRRRELEEELSKAIVQDKIQLSEKQTLADQASKVLAGDESAWQEALQEYPAFAAIEQFGHKVHVKFCNGELTVFVDIGEDEVVPKEVLSLTAKGNLSRKKMGKTNYFALYQDYVCSCILGAARNVFAILPAEHVLIHVYDRSQADEPPVRGCIASVRIRRNELSGMLFELQDPSRTVETFEHHMNHLKTKGFRLVEELK</sequence>
<accession>A0ABR8PK11</accession>